<protein>
    <submittedName>
        <fullName evidence="3">Uncharacterized protein</fullName>
    </submittedName>
</protein>
<feature type="coiled-coil region" evidence="1">
    <location>
        <begin position="77"/>
        <end position="136"/>
    </location>
</feature>
<proteinExistence type="predicted"/>
<name>A0A3P3YQ22_PLABS</name>
<feature type="region of interest" description="Disordered" evidence="2">
    <location>
        <begin position="299"/>
        <end position="384"/>
    </location>
</feature>
<evidence type="ECO:0000313" key="4">
    <source>
        <dbReference type="Proteomes" id="UP000290189"/>
    </source>
</evidence>
<reference evidence="3 4" key="1">
    <citation type="submission" date="2018-03" db="EMBL/GenBank/DDBJ databases">
        <authorList>
            <person name="Fogelqvist J."/>
        </authorList>
    </citation>
    <scope>NUCLEOTIDE SEQUENCE [LARGE SCALE GENOMIC DNA]</scope>
</reference>
<evidence type="ECO:0000313" key="3">
    <source>
        <dbReference type="EMBL" id="SPR02030.1"/>
    </source>
</evidence>
<feature type="compositionally biased region" description="Basic and acidic residues" evidence="2">
    <location>
        <begin position="375"/>
        <end position="384"/>
    </location>
</feature>
<dbReference type="Proteomes" id="UP000290189">
    <property type="component" value="Unassembled WGS sequence"/>
</dbReference>
<dbReference type="AlphaFoldDB" id="A0A3P3YQ22"/>
<evidence type="ECO:0000256" key="1">
    <source>
        <dbReference type="SAM" id="Coils"/>
    </source>
</evidence>
<keyword evidence="3" id="KW-0496">Mitochondrion</keyword>
<feature type="region of interest" description="Disordered" evidence="2">
    <location>
        <begin position="31"/>
        <end position="52"/>
    </location>
</feature>
<feature type="compositionally biased region" description="Polar residues" evidence="2">
    <location>
        <begin position="31"/>
        <end position="49"/>
    </location>
</feature>
<geneLocation type="mitochondrion" evidence="3"/>
<accession>A0A3P3YQ22</accession>
<feature type="coiled-coil region" evidence="1">
    <location>
        <begin position="214"/>
        <end position="255"/>
    </location>
</feature>
<sequence length="414" mass="46864">MPNRRSTYLEGLDEPSRNELLDMAIRLQQSPSRVSVDLSQSSDDGSSNAHGDIRSGSLYMKNIWQLRHRVNALAMELSTVKELLAEADQAKSKLTEELQDERRQHQAQVCRLAAQIEELISAVDTAKAQARSADDASSRYETDLHDVTESNRNLRGLLATELRNWDRPGPPPPTAWQRLATPEVVAASEPPPRFPVPLPVPFTAAQFRSMQLSVKQLTGERDQLRDRVLDLQNRLEDAQKAASEQTKQFDEERAKTNTHLTGAVRRIQYLLTEQEKSQADARSTAEYVARLEKSLLRQHDELQKVRGRRQRQPRQAKKPTPSIRPSQEDECSSADRRVDVSPEPAQSVSDPVEVSRQTVADASTYASRSPSATQSERRYDDRQDMFGVRRQVPLWPDKSLSELVRDALDKEDAD</sequence>
<evidence type="ECO:0000256" key="2">
    <source>
        <dbReference type="SAM" id="MobiDB-lite"/>
    </source>
</evidence>
<keyword evidence="1" id="KW-0175">Coiled coil</keyword>
<feature type="compositionally biased region" description="Basic residues" evidence="2">
    <location>
        <begin position="305"/>
        <end position="317"/>
    </location>
</feature>
<organism evidence="3 4">
    <name type="scientific">Plasmodiophora brassicae</name>
    <name type="common">Clubroot disease agent</name>
    <dbReference type="NCBI Taxonomy" id="37360"/>
    <lineage>
        <taxon>Eukaryota</taxon>
        <taxon>Sar</taxon>
        <taxon>Rhizaria</taxon>
        <taxon>Endomyxa</taxon>
        <taxon>Phytomyxea</taxon>
        <taxon>Plasmodiophorida</taxon>
        <taxon>Plasmodiophoridae</taxon>
        <taxon>Plasmodiophora</taxon>
    </lineage>
</organism>
<feature type="compositionally biased region" description="Polar residues" evidence="2">
    <location>
        <begin position="344"/>
        <end position="374"/>
    </location>
</feature>
<gene>
    <name evidence="3" type="ORF">PLBR_LOCUS9245</name>
</gene>
<dbReference type="EMBL" id="OVEO01000020">
    <property type="protein sequence ID" value="SPR02030.1"/>
    <property type="molecule type" value="Genomic_DNA"/>
</dbReference>